<dbReference type="PANTHER" id="PTHR36925">
    <property type="entry name" value="COBALT-PRECORRIN-6A REDUCTASE"/>
    <property type="match status" value="1"/>
</dbReference>
<dbReference type="NCBIfam" id="TIGR00715">
    <property type="entry name" value="precor6x_red"/>
    <property type="match status" value="1"/>
</dbReference>
<comment type="caution">
    <text evidence="4">The sequence shown here is derived from an EMBL/GenBank/DDBJ whole genome shotgun (WGS) entry which is preliminary data.</text>
</comment>
<dbReference type="NCBIfam" id="NF005968">
    <property type="entry name" value="PRK08057.1-2"/>
    <property type="match status" value="1"/>
</dbReference>
<dbReference type="PROSITE" id="PS51014">
    <property type="entry name" value="COBK_CBIJ"/>
    <property type="match status" value="1"/>
</dbReference>
<evidence type="ECO:0000256" key="2">
    <source>
        <dbReference type="ARBA" id="ARBA00022573"/>
    </source>
</evidence>
<keyword evidence="5" id="KW-1185">Reference proteome</keyword>
<dbReference type="InterPro" id="IPR003723">
    <property type="entry name" value="Precorrin-6x_reduct"/>
</dbReference>
<evidence type="ECO:0000313" key="5">
    <source>
        <dbReference type="Proteomes" id="UP000316988"/>
    </source>
</evidence>
<dbReference type="PANTHER" id="PTHR36925:SF1">
    <property type="entry name" value="COBALT-PRECORRIN-6A REDUCTASE"/>
    <property type="match status" value="1"/>
</dbReference>
<dbReference type="OrthoDB" id="5183775at2"/>
<keyword evidence="3 4" id="KW-0560">Oxidoreductase</keyword>
<protein>
    <submittedName>
        <fullName evidence="4">Cobalt-precorrin-6A reductase</fullName>
        <ecNumber evidence="4">1.3.1.106</ecNumber>
    </submittedName>
</protein>
<dbReference type="UniPathway" id="UPA00148"/>
<dbReference type="GO" id="GO:0016994">
    <property type="term" value="F:precorrin-6A reductase activity"/>
    <property type="evidence" value="ECO:0007669"/>
    <property type="project" value="InterPro"/>
</dbReference>
<accession>A0A554S7Z1</accession>
<organism evidence="4 5">
    <name type="scientific">Aeromicrobium piscarium</name>
    <dbReference type="NCBI Taxonomy" id="2590901"/>
    <lineage>
        <taxon>Bacteria</taxon>
        <taxon>Bacillati</taxon>
        <taxon>Actinomycetota</taxon>
        <taxon>Actinomycetes</taxon>
        <taxon>Propionibacteriales</taxon>
        <taxon>Nocardioidaceae</taxon>
        <taxon>Aeromicrobium</taxon>
    </lineage>
</organism>
<dbReference type="EMBL" id="VLNT01000008">
    <property type="protein sequence ID" value="TSD62470.1"/>
    <property type="molecule type" value="Genomic_DNA"/>
</dbReference>
<evidence type="ECO:0000256" key="1">
    <source>
        <dbReference type="ARBA" id="ARBA00004953"/>
    </source>
</evidence>
<dbReference type="EC" id="1.3.1.106" evidence="4"/>
<name>A0A554S7Z1_9ACTN</name>
<dbReference type="Pfam" id="PF02571">
    <property type="entry name" value="CbiJ"/>
    <property type="match status" value="1"/>
</dbReference>
<dbReference type="Proteomes" id="UP000316988">
    <property type="component" value="Unassembled WGS sequence"/>
</dbReference>
<keyword evidence="2" id="KW-0169">Cobalamin biosynthesis</keyword>
<gene>
    <name evidence="4" type="ORF">FNM00_10955</name>
</gene>
<evidence type="ECO:0000256" key="3">
    <source>
        <dbReference type="ARBA" id="ARBA00023002"/>
    </source>
</evidence>
<dbReference type="RefSeq" id="WP_143913578.1">
    <property type="nucleotide sequence ID" value="NZ_VLNT01000008.1"/>
</dbReference>
<reference evidence="4 5" key="1">
    <citation type="submission" date="2019-07" db="EMBL/GenBank/DDBJ databases">
        <authorList>
            <person name="Zhao L.H."/>
        </authorList>
    </citation>
    <scope>NUCLEOTIDE SEQUENCE [LARGE SCALE GENOMIC DNA]</scope>
    <source>
        <strain evidence="4 5">Co35</strain>
    </source>
</reference>
<dbReference type="AlphaFoldDB" id="A0A554S7Z1"/>
<sequence length="250" mass="26533">MTVLVLGGTSEAREAARLLDEAGTPFLSSLAGRVARPRLPVGPVRVGGFGGVDGLRAYLRTESIAAVLDATHPFAEQITRNGYAAARAEDLPYVRLARPGWSDAPGAGTWHWVADHDEAASTAASLGRRPMLTIGRRHLGHFLGPLADRAALVRVVDEPDHQVPSGWTVLPSRGPYTLDGERALMREHDIDVVVTKDSGGSYTWPKLEVAAERGAAVVVVRRAPSPWPPGEVVEHAEPTSAVSAITALIG</sequence>
<comment type="pathway">
    <text evidence="1">Cofactor biosynthesis; adenosylcobalamin biosynthesis.</text>
</comment>
<dbReference type="GO" id="GO:0009236">
    <property type="term" value="P:cobalamin biosynthetic process"/>
    <property type="evidence" value="ECO:0007669"/>
    <property type="project" value="UniProtKB-UniPathway"/>
</dbReference>
<proteinExistence type="predicted"/>
<evidence type="ECO:0000313" key="4">
    <source>
        <dbReference type="EMBL" id="TSD62470.1"/>
    </source>
</evidence>